<dbReference type="Proteomes" id="UP001206983">
    <property type="component" value="Unassembled WGS sequence"/>
</dbReference>
<dbReference type="AlphaFoldDB" id="A0AAE3KWQ8"/>
<feature type="transmembrane region" description="Helical" evidence="1">
    <location>
        <begin position="306"/>
        <end position="328"/>
    </location>
</feature>
<feature type="transmembrane region" description="Helical" evidence="1">
    <location>
        <begin position="335"/>
        <end position="355"/>
    </location>
</feature>
<evidence type="ECO:0000313" key="2">
    <source>
        <dbReference type="EMBL" id="MCQ6962317.1"/>
    </source>
</evidence>
<feature type="transmembrane region" description="Helical" evidence="1">
    <location>
        <begin position="219"/>
        <end position="236"/>
    </location>
</feature>
<proteinExistence type="predicted"/>
<evidence type="ECO:0000256" key="1">
    <source>
        <dbReference type="SAM" id="Phobius"/>
    </source>
</evidence>
<accession>A0AAE3KWQ8</accession>
<organism evidence="2 3">
    <name type="scientific">Methanolobus chelungpuianus</name>
    <dbReference type="NCBI Taxonomy" id="502115"/>
    <lineage>
        <taxon>Archaea</taxon>
        <taxon>Methanobacteriati</taxon>
        <taxon>Methanobacteriota</taxon>
        <taxon>Stenosarchaea group</taxon>
        <taxon>Methanomicrobia</taxon>
        <taxon>Methanosarcinales</taxon>
        <taxon>Methanosarcinaceae</taxon>
        <taxon>Methanolobus</taxon>
    </lineage>
</organism>
<reference evidence="2 3" key="1">
    <citation type="journal article" date="2011" name="Appl. Environ. Microbiol.">
        <title>Methanogenic archaea isolated from Taiwan's Chelungpu fault.</title>
        <authorList>
            <person name="Wu S.Y."/>
            <person name="Lai M.C."/>
        </authorList>
    </citation>
    <scope>NUCLEOTIDE SEQUENCE [LARGE SCALE GENOMIC DNA]</scope>
    <source>
        <strain evidence="2 3">St545Mb</strain>
    </source>
</reference>
<keyword evidence="3" id="KW-1185">Reference proteome</keyword>
<comment type="caution">
    <text evidence="2">The sequence shown here is derived from an EMBL/GenBank/DDBJ whole genome shotgun (WGS) entry which is preliminary data.</text>
</comment>
<keyword evidence="1" id="KW-0812">Transmembrane</keyword>
<feature type="transmembrane region" description="Helical" evidence="1">
    <location>
        <begin position="256"/>
        <end position="275"/>
    </location>
</feature>
<dbReference type="EMBL" id="JTEO01000002">
    <property type="protein sequence ID" value="MCQ6962317.1"/>
    <property type="molecule type" value="Genomic_DNA"/>
</dbReference>
<keyword evidence="1" id="KW-1133">Transmembrane helix</keyword>
<name>A0AAE3KWQ8_9EURY</name>
<keyword evidence="1" id="KW-0472">Membrane</keyword>
<evidence type="ECO:0000313" key="3">
    <source>
        <dbReference type="Proteomes" id="UP001206983"/>
    </source>
</evidence>
<feature type="transmembrane region" description="Helical" evidence="1">
    <location>
        <begin position="188"/>
        <end position="207"/>
    </location>
</feature>
<feature type="transmembrane region" description="Helical" evidence="1">
    <location>
        <begin position="165"/>
        <end position="182"/>
    </location>
</feature>
<feature type="transmembrane region" description="Helical" evidence="1">
    <location>
        <begin position="282"/>
        <end position="300"/>
    </location>
</feature>
<feature type="transmembrane region" description="Helical" evidence="1">
    <location>
        <begin position="63"/>
        <end position="84"/>
    </location>
</feature>
<feature type="transmembrane region" description="Helical" evidence="1">
    <location>
        <begin position="133"/>
        <end position="158"/>
    </location>
</feature>
<gene>
    <name evidence="2" type="ORF">PV02_04220</name>
</gene>
<feature type="transmembrane region" description="Helical" evidence="1">
    <location>
        <begin position="91"/>
        <end position="113"/>
    </location>
</feature>
<sequence>MIFSKKHLFFMFILLFLLNIILRLPTTPHEIGWDSFAIHTTANTVSEFGSAKWWLNLSSVFGFYPYSYASAVPFLLSGISQLALMEMELTILIFCILIGILSALTAYLMANSIFEDQLFAFIVAFLYSTSSGILYFTTWTVSTRGLFIVLLPLFYYLLLKSRQSVKYMFLLVPLYIFLMAVHKLFFFLAIPVIALLLSGLIFKARIVDYIEDVHPRFQLLLVVAAFSLMLILPLFVPGFIGSGPLSELITTQILEYLRFIGILIVLFVVSLLYLIMKKKKTFGEWFILISLIGFTPFFYVANYGKWFFLSLAFIMIGIGLMNIIYIFLKRSDKSLFVVLSVIIISGLLFSSYFQFINYLENTDDRYMDEETYQVSSWMKGSINNNESAFAGERFFGIRVLSIAEVPMLSGQGFNDISYGFVDPDSLEITRVHSVFSPSFYLYDPYKEANSSSSWKLWAIQTTSFTTPNSYAQRIIKHYGFTYFVDNLRYPNTFSRSIQATESKLYDSGSINVWMLSELP</sequence>
<protein>
    <submittedName>
        <fullName evidence="2">Uncharacterized protein</fullName>
    </submittedName>
</protein>